<dbReference type="RefSeq" id="WP_245824639.1">
    <property type="nucleotide sequence ID" value="NZ_FWFQ01000020.1"/>
</dbReference>
<dbReference type="EMBL" id="FWFQ01000020">
    <property type="protein sequence ID" value="SLN52090.1"/>
    <property type="molecule type" value="Genomic_DNA"/>
</dbReference>
<dbReference type="EC" id="2.7.1.45" evidence="5"/>
<dbReference type="GO" id="GO:0006974">
    <property type="term" value="P:DNA damage response"/>
    <property type="evidence" value="ECO:0007669"/>
    <property type="project" value="TreeGrafter"/>
</dbReference>
<dbReference type="GO" id="GO:0008673">
    <property type="term" value="F:2-dehydro-3-deoxygluconokinase activity"/>
    <property type="evidence" value="ECO:0007669"/>
    <property type="project" value="UniProtKB-EC"/>
</dbReference>
<reference evidence="5 6" key="1">
    <citation type="submission" date="2017-03" db="EMBL/GenBank/DDBJ databases">
        <authorList>
            <person name="Afonso C.L."/>
            <person name="Miller P.J."/>
            <person name="Scott M.A."/>
            <person name="Spackman E."/>
            <person name="Goraichik I."/>
            <person name="Dimitrov K.M."/>
            <person name="Suarez D.L."/>
            <person name="Swayne D.E."/>
        </authorList>
    </citation>
    <scope>NUCLEOTIDE SEQUENCE [LARGE SCALE GENOMIC DNA]</scope>
    <source>
        <strain evidence="5 6">CECT 7680</strain>
    </source>
</reference>
<sequence length="308" mass="32514">MPSSKRPIRKIACVGEVMIELIASADGTARLGVAGDTFNTAVYLARGLRGTGARVSYVTALGQDPYSGRILSAIESHGIGTEAIERRADMMPGLYAIDTDEHGERSFSYWRSASAARTLFSEPCTVPLARLDEFDLVLLSGISMAILPPEVRAAILDWAERFSAAGGTLAYDSNHRPRLWEDADTARAVNAAMWARADIALPSVDDEMALYGDADADAVVARLKGYGVSRGALKRGAEGPLDLASGATPEGLPQVERVIDSTAAGDSFNAGFLAAVAKGRSDLEAAHDGHCLAAKVICHRGAIIPEEA</sequence>
<dbReference type="GO" id="GO:0005829">
    <property type="term" value="C:cytosol"/>
    <property type="evidence" value="ECO:0007669"/>
    <property type="project" value="TreeGrafter"/>
</dbReference>
<dbReference type="GO" id="GO:0019698">
    <property type="term" value="P:D-galacturonate catabolic process"/>
    <property type="evidence" value="ECO:0007669"/>
    <property type="project" value="TreeGrafter"/>
</dbReference>
<evidence type="ECO:0000256" key="3">
    <source>
        <dbReference type="ARBA" id="ARBA00022777"/>
    </source>
</evidence>
<dbReference type="InterPro" id="IPR029056">
    <property type="entry name" value="Ribokinase-like"/>
</dbReference>
<dbReference type="Gene3D" id="3.40.1190.20">
    <property type="match status" value="1"/>
</dbReference>
<accession>A0A1Y5SZR7</accession>
<dbReference type="InterPro" id="IPR011611">
    <property type="entry name" value="PfkB_dom"/>
</dbReference>
<evidence type="ECO:0000256" key="1">
    <source>
        <dbReference type="ARBA" id="ARBA00010688"/>
    </source>
</evidence>
<dbReference type="AlphaFoldDB" id="A0A1Y5SZR7"/>
<evidence type="ECO:0000259" key="4">
    <source>
        <dbReference type="Pfam" id="PF00294"/>
    </source>
</evidence>
<evidence type="ECO:0000313" key="6">
    <source>
        <dbReference type="Proteomes" id="UP000193409"/>
    </source>
</evidence>
<dbReference type="Pfam" id="PF00294">
    <property type="entry name" value="PfkB"/>
    <property type="match status" value="1"/>
</dbReference>
<dbReference type="PANTHER" id="PTHR43085:SF15">
    <property type="entry name" value="2-DEHYDRO-3-DEOXYGLUCONOKINASE"/>
    <property type="match status" value="1"/>
</dbReference>
<comment type="similarity">
    <text evidence="1">Belongs to the carbohydrate kinase PfkB family.</text>
</comment>
<dbReference type="CDD" id="cd01166">
    <property type="entry name" value="KdgK"/>
    <property type="match status" value="1"/>
</dbReference>
<organism evidence="5 6">
    <name type="scientific">Pseudoruegeria aquimaris</name>
    <dbReference type="NCBI Taxonomy" id="393663"/>
    <lineage>
        <taxon>Bacteria</taxon>
        <taxon>Pseudomonadati</taxon>
        <taxon>Pseudomonadota</taxon>
        <taxon>Alphaproteobacteria</taxon>
        <taxon>Rhodobacterales</taxon>
        <taxon>Roseobacteraceae</taxon>
        <taxon>Pseudoruegeria</taxon>
    </lineage>
</organism>
<dbReference type="PROSITE" id="PS00584">
    <property type="entry name" value="PFKB_KINASES_2"/>
    <property type="match status" value="1"/>
</dbReference>
<dbReference type="PANTHER" id="PTHR43085">
    <property type="entry name" value="HEXOKINASE FAMILY MEMBER"/>
    <property type="match status" value="1"/>
</dbReference>
<gene>
    <name evidence="5" type="primary">kdgK_1</name>
    <name evidence="5" type="ORF">PSA7680_02712</name>
</gene>
<dbReference type="InterPro" id="IPR002173">
    <property type="entry name" value="Carboh/pur_kinase_PfkB_CS"/>
</dbReference>
<evidence type="ECO:0000313" key="5">
    <source>
        <dbReference type="EMBL" id="SLN52090.1"/>
    </source>
</evidence>
<dbReference type="SUPFAM" id="SSF53613">
    <property type="entry name" value="Ribokinase-like"/>
    <property type="match status" value="1"/>
</dbReference>
<keyword evidence="2 5" id="KW-0808">Transferase</keyword>
<name>A0A1Y5SZR7_9RHOB</name>
<keyword evidence="6" id="KW-1185">Reference proteome</keyword>
<protein>
    <submittedName>
        <fullName evidence="5">2-dehydro-3-deoxygluconokinase</fullName>
        <ecNumber evidence="5">2.7.1.45</ecNumber>
    </submittedName>
</protein>
<keyword evidence="3 5" id="KW-0418">Kinase</keyword>
<dbReference type="InterPro" id="IPR050306">
    <property type="entry name" value="PfkB_Carbo_kinase"/>
</dbReference>
<evidence type="ECO:0000256" key="2">
    <source>
        <dbReference type="ARBA" id="ARBA00022679"/>
    </source>
</evidence>
<dbReference type="GO" id="GO:0042840">
    <property type="term" value="P:D-glucuronate catabolic process"/>
    <property type="evidence" value="ECO:0007669"/>
    <property type="project" value="TreeGrafter"/>
</dbReference>
<proteinExistence type="inferred from homology"/>
<feature type="domain" description="Carbohydrate kinase PfkB" evidence="4">
    <location>
        <begin position="10"/>
        <end position="307"/>
    </location>
</feature>
<dbReference type="Proteomes" id="UP000193409">
    <property type="component" value="Unassembled WGS sequence"/>
</dbReference>